<dbReference type="Proteomes" id="UP001339911">
    <property type="component" value="Unassembled WGS sequence"/>
</dbReference>
<feature type="transmembrane region" description="Helical" evidence="2">
    <location>
        <begin position="239"/>
        <end position="258"/>
    </location>
</feature>
<accession>A0ABU7SEZ8</accession>
<evidence type="ECO:0000256" key="2">
    <source>
        <dbReference type="SAM" id="Phobius"/>
    </source>
</evidence>
<feature type="transmembrane region" description="Helical" evidence="2">
    <location>
        <begin position="206"/>
        <end position="227"/>
    </location>
</feature>
<organism evidence="3 4">
    <name type="scientific">Plantactinospora veratri</name>
    <dbReference type="NCBI Taxonomy" id="1436122"/>
    <lineage>
        <taxon>Bacteria</taxon>
        <taxon>Bacillati</taxon>
        <taxon>Actinomycetota</taxon>
        <taxon>Actinomycetes</taxon>
        <taxon>Micromonosporales</taxon>
        <taxon>Micromonosporaceae</taxon>
        <taxon>Plantactinospora</taxon>
    </lineage>
</organism>
<feature type="transmembrane region" description="Helical" evidence="2">
    <location>
        <begin position="106"/>
        <end position="125"/>
    </location>
</feature>
<feature type="region of interest" description="Disordered" evidence="1">
    <location>
        <begin position="1"/>
        <end position="31"/>
    </location>
</feature>
<evidence type="ECO:0000256" key="1">
    <source>
        <dbReference type="SAM" id="MobiDB-lite"/>
    </source>
</evidence>
<feature type="transmembrane region" description="Helical" evidence="2">
    <location>
        <begin position="294"/>
        <end position="312"/>
    </location>
</feature>
<gene>
    <name evidence="3" type="ORF">V1634_15960</name>
</gene>
<dbReference type="RefSeq" id="WP_331208600.1">
    <property type="nucleotide sequence ID" value="NZ_JAZGQL010000009.1"/>
</dbReference>
<feature type="transmembrane region" description="Helical" evidence="2">
    <location>
        <begin position="41"/>
        <end position="62"/>
    </location>
</feature>
<reference evidence="3 4" key="1">
    <citation type="submission" date="2024-01" db="EMBL/GenBank/DDBJ databases">
        <title>Genome insights into Plantactinospora veratri sp. nov.</title>
        <authorList>
            <person name="Wang L."/>
        </authorList>
    </citation>
    <scope>NUCLEOTIDE SEQUENCE [LARGE SCALE GENOMIC DNA]</scope>
    <source>
        <strain evidence="3 4">NEAU-FHS4</strain>
    </source>
</reference>
<proteinExistence type="predicted"/>
<sequence>MTATTPDTTVRNTESAGVPQTRPRASGTPRHRPVRHFLRHFAEMTVAMVVGMFLFGPVWEVLATAVDAATGLDLTRVLDRPDVGALVMATNMTLAMTIWMRYRGHGWAPVAEMGAAMYLPFLLFLPPYWLGAVNGEFLMTAGHVLMLPAMLLVMLRRVAEYSGAHPVGGHPTSAGTAPDSGAGRVVGLLKRRWPTWLALVMTIDNWTNPLVLDAWVMLILPLAYLGIGAVRREFGDRRILAVQLAGLAGYLLLIGAALMVPDDLGHYLVGFGWLAHSVWDYAHHRANRVVPRAFSEWCGIIDVVAGITIIFLA</sequence>
<evidence type="ECO:0000313" key="3">
    <source>
        <dbReference type="EMBL" id="MEE6308324.1"/>
    </source>
</evidence>
<protein>
    <submittedName>
        <fullName evidence="3">Uncharacterized protein</fullName>
    </submittedName>
</protein>
<feature type="transmembrane region" description="Helical" evidence="2">
    <location>
        <begin position="137"/>
        <end position="155"/>
    </location>
</feature>
<keyword evidence="2" id="KW-0812">Transmembrane</keyword>
<evidence type="ECO:0000313" key="4">
    <source>
        <dbReference type="Proteomes" id="UP001339911"/>
    </source>
</evidence>
<comment type="caution">
    <text evidence="3">The sequence shown here is derived from an EMBL/GenBank/DDBJ whole genome shotgun (WGS) entry which is preliminary data.</text>
</comment>
<keyword evidence="4" id="KW-1185">Reference proteome</keyword>
<name>A0ABU7SEZ8_9ACTN</name>
<keyword evidence="2" id="KW-0472">Membrane</keyword>
<feature type="transmembrane region" description="Helical" evidence="2">
    <location>
        <begin position="83"/>
        <end position="100"/>
    </location>
</feature>
<feature type="compositionally biased region" description="Polar residues" evidence="1">
    <location>
        <begin position="1"/>
        <end position="15"/>
    </location>
</feature>
<dbReference type="EMBL" id="JAZGQL010000009">
    <property type="protein sequence ID" value="MEE6308324.1"/>
    <property type="molecule type" value="Genomic_DNA"/>
</dbReference>
<keyword evidence="2" id="KW-1133">Transmembrane helix</keyword>